<evidence type="ECO:0008006" key="3">
    <source>
        <dbReference type="Google" id="ProtNLM"/>
    </source>
</evidence>
<dbReference type="Proteomes" id="UP000018680">
    <property type="component" value="Chromosome"/>
</dbReference>
<organism evidence="1 2">
    <name type="scientific">Salinispira pacifica</name>
    <dbReference type="NCBI Taxonomy" id="1307761"/>
    <lineage>
        <taxon>Bacteria</taxon>
        <taxon>Pseudomonadati</taxon>
        <taxon>Spirochaetota</taxon>
        <taxon>Spirochaetia</taxon>
        <taxon>Spirochaetales</taxon>
        <taxon>Spirochaetaceae</taxon>
        <taxon>Salinispira</taxon>
    </lineage>
</organism>
<evidence type="ECO:0000313" key="1">
    <source>
        <dbReference type="EMBL" id="AHC16793.1"/>
    </source>
</evidence>
<evidence type="ECO:0000313" key="2">
    <source>
        <dbReference type="Proteomes" id="UP000018680"/>
    </source>
</evidence>
<dbReference type="KEGG" id="slr:L21SP2_3457"/>
<name>V5WMB4_9SPIO</name>
<keyword evidence="2" id="KW-1185">Reference proteome</keyword>
<dbReference type="OrthoDB" id="9840631at2"/>
<dbReference type="HOGENOM" id="CLU_1711990_0_0_12"/>
<dbReference type="STRING" id="1307761.L21SP2_3457"/>
<gene>
    <name evidence="1" type="ORF">L21SP2_3457</name>
</gene>
<dbReference type="EMBL" id="CP006939">
    <property type="protein sequence ID" value="AHC16793.1"/>
    <property type="molecule type" value="Genomic_DNA"/>
</dbReference>
<dbReference type="AlphaFoldDB" id="V5WMB4"/>
<reference evidence="1 2" key="1">
    <citation type="journal article" date="2015" name="Stand. Genomic Sci.">
        <title>Complete genome sequence and description of Salinispira pacifica gen. nov., sp. nov., a novel spirochaete isolated form a hypersaline microbial mat.</title>
        <authorList>
            <person name="Ben Hania W."/>
            <person name="Joseph M."/>
            <person name="Schumann P."/>
            <person name="Bunk B."/>
            <person name="Fiebig A."/>
            <person name="Sproer C."/>
            <person name="Klenk H.P."/>
            <person name="Fardeau M.L."/>
            <person name="Spring S."/>
        </authorList>
    </citation>
    <scope>NUCLEOTIDE SEQUENCE [LARGE SCALE GENOMIC DNA]</scope>
    <source>
        <strain evidence="1 2">L21-RPul-D2</strain>
    </source>
</reference>
<proteinExistence type="predicted"/>
<dbReference type="RefSeq" id="WP_024269681.1">
    <property type="nucleotide sequence ID" value="NC_023035.1"/>
</dbReference>
<sequence length="153" mass="17909">MKIYRNAGMVLLMLGILMLASCATISEKRVQQETDSFFLALDRGDTEYLSMQTVRPFLFETEILVSPGLVEELWMNLSSLEFEGAELNRITIVDEDSHRYFSSSWEAEQWFRNYVTDRDALVFYSWKNRELVIVMDRSRKAEARILGFGEVRE</sequence>
<accession>V5WMB4</accession>
<protein>
    <recommendedName>
        <fullName evidence="3">Lipoprotein</fullName>
    </recommendedName>
</protein>
<dbReference type="PROSITE" id="PS51257">
    <property type="entry name" value="PROKAR_LIPOPROTEIN"/>
    <property type="match status" value="1"/>
</dbReference>